<accession>A0AAD8XKE8</accession>
<organism evidence="2 3">
    <name type="scientific">Glomerella acutata</name>
    <name type="common">Colletotrichum acutatum</name>
    <dbReference type="NCBI Taxonomy" id="27357"/>
    <lineage>
        <taxon>Eukaryota</taxon>
        <taxon>Fungi</taxon>
        <taxon>Dikarya</taxon>
        <taxon>Ascomycota</taxon>
        <taxon>Pezizomycotina</taxon>
        <taxon>Sordariomycetes</taxon>
        <taxon>Hypocreomycetidae</taxon>
        <taxon>Glomerellales</taxon>
        <taxon>Glomerellaceae</taxon>
        <taxon>Colletotrichum</taxon>
        <taxon>Colletotrichum acutatum species complex</taxon>
    </lineage>
</organism>
<reference evidence="2" key="1">
    <citation type="submission" date="2021-12" db="EMBL/GenBank/DDBJ databases">
        <title>Comparative genomics, transcriptomics and evolutionary studies reveal genomic signatures of adaptation to plant cell wall in hemibiotrophic fungi.</title>
        <authorList>
            <consortium name="DOE Joint Genome Institute"/>
            <person name="Baroncelli R."/>
            <person name="Diaz J.F."/>
            <person name="Benocci T."/>
            <person name="Peng M."/>
            <person name="Battaglia E."/>
            <person name="Haridas S."/>
            <person name="Andreopoulos W."/>
            <person name="Labutti K."/>
            <person name="Pangilinan J."/>
            <person name="Floch G.L."/>
            <person name="Makela M.R."/>
            <person name="Henrissat B."/>
            <person name="Grigoriev I.V."/>
            <person name="Crouch J.A."/>
            <person name="De Vries R.P."/>
            <person name="Sukno S.A."/>
            <person name="Thon M.R."/>
        </authorList>
    </citation>
    <scope>NUCLEOTIDE SEQUENCE</scope>
    <source>
        <strain evidence="2">CBS 112980</strain>
    </source>
</reference>
<comment type="caution">
    <text evidence="2">The sequence shown here is derived from an EMBL/GenBank/DDBJ whole genome shotgun (WGS) entry which is preliminary data.</text>
</comment>
<dbReference type="EMBL" id="JAHMHS010000014">
    <property type="protein sequence ID" value="KAK1728983.1"/>
    <property type="molecule type" value="Genomic_DNA"/>
</dbReference>
<evidence type="ECO:0000256" key="1">
    <source>
        <dbReference type="SAM" id="MobiDB-lite"/>
    </source>
</evidence>
<proteinExistence type="predicted"/>
<dbReference type="RefSeq" id="XP_060369038.1">
    <property type="nucleotide sequence ID" value="XM_060515983.1"/>
</dbReference>
<evidence type="ECO:0000313" key="2">
    <source>
        <dbReference type="EMBL" id="KAK1728983.1"/>
    </source>
</evidence>
<feature type="region of interest" description="Disordered" evidence="1">
    <location>
        <begin position="1"/>
        <end position="52"/>
    </location>
</feature>
<sequence length="52" mass="5582">MPFPSIPPEPSAKNSDNKKPSGGNDESTGSPPVDRATTLRITPNTEEIPHIR</sequence>
<name>A0AAD8XKE8_GLOAC</name>
<evidence type="ECO:0000313" key="3">
    <source>
        <dbReference type="Proteomes" id="UP001244207"/>
    </source>
</evidence>
<dbReference type="Proteomes" id="UP001244207">
    <property type="component" value="Unassembled WGS sequence"/>
</dbReference>
<gene>
    <name evidence="2" type="ORF">BDZ83DRAFT_89444</name>
</gene>
<feature type="compositionally biased region" description="Pro residues" evidence="1">
    <location>
        <begin position="1"/>
        <end position="10"/>
    </location>
</feature>
<dbReference type="GeneID" id="85399881"/>
<dbReference type="AlphaFoldDB" id="A0AAD8XKE8"/>
<keyword evidence="3" id="KW-1185">Reference proteome</keyword>
<protein>
    <submittedName>
        <fullName evidence="2">Uncharacterized protein</fullName>
    </submittedName>
</protein>